<dbReference type="GO" id="GO:0006955">
    <property type="term" value="P:immune response"/>
    <property type="evidence" value="ECO:0007669"/>
    <property type="project" value="TreeGrafter"/>
</dbReference>
<evidence type="ECO:0000259" key="4">
    <source>
        <dbReference type="PROSITE" id="PS50835"/>
    </source>
</evidence>
<dbReference type="Pfam" id="PF07679">
    <property type="entry name" value="I-set"/>
    <property type="match status" value="1"/>
</dbReference>
<feature type="domain" description="Ig-like" evidence="4">
    <location>
        <begin position="301"/>
        <end position="378"/>
    </location>
</feature>
<dbReference type="AlphaFoldDB" id="A0A7N6AU01"/>
<sequence>ELIIIIIMLFTPQLFGPSEALVGEIVKFRCELANHPKNEPVLMHLNRTKWMGDSSSLNGEAGTFTLVIKRQHEGNLVCKATLQNNTDSVEATFSNTHYLKVVGEFLYQYDVSLQFFEGATLNLSCQTTAGNYLTYKWLLNDRPIPRSPFHVMSDKHLLIYRTTSKDSGSYKCEASNEFNNTVHTNTSKEVVITVKDVVSNPDVSFVVLKWNSHNYSAEVTCNLTRGTLPITFSLYNREQLIGNVTSKERKATFKVPVVLGQHMGWLQCQADNGDRTAHSQWMALKNQLVGQVMMTYECDMGENYAVVHVRFFCKVAKGSHPSYKWFLNNTLLSEQQSFYRVDNQPPGESMLLLSVGRESAGTYHCEASDSFDNTTSISSMKLYMDKEGTADPRLSRLLAHVYDGWVSSLLLRFSAEPPSCPGGGGRLWMLGLEMKKNIIAYEGELVSVCVSVITSVIYCILKGDFCHPASCGFSLESTLNVHLPSLY</sequence>
<dbReference type="SMART" id="SM00408">
    <property type="entry name" value="IGc2"/>
    <property type="match status" value="2"/>
</dbReference>
<dbReference type="Ensembl" id="ENSATET00000039953.1">
    <property type="protein sequence ID" value="ENSATEP00000053135.1"/>
    <property type="gene ID" value="ENSATEG00000027769.1"/>
</dbReference>
<dbReference type="GeneTree" id="ENSGT00530000069282"/>
<keyword evidence="6" id="KW-1185">Reference proteome</keyword>
<dbReference type="CDD" id="cd00096">
    <property type="entry name" value="Ig"/>
    <property type="match status" value="2"/>
</dbReference>
<feature type="domain" description="Ig-like" evidence="4">
    <location>
        <begin position="12"/>
        <end position="94"/>
    </location>
</feature>
<accession>A0A7N6AU01</accession>
<evidence type="ECO:0000256" key="1">
    <source>
        <dbReference type="ARBA" id="ARBA00022729"/>
    </source>
</evidence>
<feature type="signal peptide" evidence="3">
    <location>
        <begin position="1"/>
        <end position="20"/>
    </location>
</feature>
<dbReference type="PROSITE" id="PS50835">
    <property type="entry name" value="IG_LIKE"/>
    <property type="match status" value="3"/>
</dbReference>
<evidence type="ECO:0000256" key="2">
    <source>
        <dbReference type="ARBA" id="ARBA00023157"/>
    </source>
</evidence>
<dbReference type="OrthoDB" id="9947088at2759"/>
<dbReference type="PANTHER" id="PTHR11481">
    <property type="entry name" value="IMMUNOGLOBULIN FC RECEPTOR"/>
    <property type="match status" value="1"/>
</dbReference>
<dbReference type="Gene3D" id="2.60.40.10">
    <property type="entry name" value="Immunoglobulins"/>
    <property type="match status" value="2"/>
</dbReference>
<proteinExistence type="predicted"/>
<dbReference type="InParanoid" id="A0A7N6AU01"/>
<dbReference type="SMART" id="SM00409">
    <property type="entry name" value="IG"/>
    <property type="match status" value="3"/>
</dbReference>
<dbReference type="InterPro" id="IPR036179">
    <property type="entry name" value="Ig-like_dom_sf"/>
</dbReference>
<organism evidence="5 6">
    <name type="scientific">Anabas testudineus</name>
    <name type="common">Climbing perch</name>
    <name type="synonym">Anthias testudineus</name>
    <dbReference type="NCBI Taxonomy" id="64144"/>
    <lineage>
        <taxon>Eukaryota</taxon>
        <taxon>Metazoa</taxon>
        <taxon>Chordata</taxon>
        <taxon>Craniata</taxon>
        <taxon>Vertebrata</taxon>
        <taxon>Euteleostomi</taxon>
        <taxon>Actinopterygii</taxon>
        <taxon>Neopterygii</taxon>
        <taxon>Teleostei</taxon>
        <taxon>Neoteleostei</taxon>
        <taxon>Acanthomorphata</taxon>
        <taxon>Anabantaria</taxon>
        <taxon>Anabantiformes</taxon>
        <taxon>Anabantoidei</taxon>
        <taxon>Anabantidae</taxon>
        <taxon>Anabas</taxon>
    </lineage>
</organism>
<reference evidence="5" key="1">
    <citation type="submission" date="2021-04" db="EMBL/GenBank/DDBJ databases">
        <authorList>
            <consortium name="Wellcome Sanger Institute Data Sharing"/>
        </authorList>
    </citation>
    <scope>NUCLEOTIDE SEQUENCE [LARGE SCALE GENOMIC DNA]</scope>
</reference>
<dbReference type="Proteomes" id="UP000265040">
    <property type="component" value="Chromosome 1"/>
</dbReference>
<dbReference type="InterPro" id="IPR013783">
    <property type="entry name" value="Ig-like_fold"/>
</dbReference>
<evidence type="ECO:0000313" key="5">
    <source>
        <dbReference type="Ensembl" id="ENSATEP00000053135.1"/>
    </source>
</evidence>
<keyword evidence="2" id="KW-1015">Disulfide bond</keyword>
<dbReference type="InterPro" id="IPR007110">
    <property type="entry name" value="Ig-like_dom"/>
</dbReference>
<dbReference type="InterPro" id="IPR013098">
    <property type="entry name" value="Ig_I-set"/>
</dbReference>
<dbReference type="GO" id="GO:0004888">
    <property type="term" value="F:transmembrane signaling receptor activity"/>
    <property type="evidence" value="ECO:0007669"/>
    <property type="project" value="TreeGrafter"/>
</dbReference>
<reference evidence="5" key="2">
    <citation type="submission" date="2025-08" db="UniProtKB">
        <authorList>
            <consortium name="Ensembl"/>
        </authorList>
    </citation>
    <scope>IDENTIFICATION</scope>
</reference>
<dbReference type="Pfam" id="PF13927">
    <property type="entry name" value="Ig_3"/>
    <property type="match status" value="1"/>
</dbReference>
<feature type="domain" description="Ig-like" evidence="4">
    <location>
        <begin position="117"/>
        <end position="191"/>
    </location>
</feature>
<dbReference type="InterPro" id="IPR050488">
    <property type="entry name" value="Ig_Fc_receptor"/>
</dbReference>
<dbReference type="InterPro" id="IPR003599">
    <property type="entry name" value="Ig_sub"/>
</dbReference>
<evidence type="ECO:0000313" key="6">
    <source>
        <dbReference type="Proteomes" id="UP000265040"/>
    </source>
</evidence>
<feature type="chain" id="PRO_5031019284" description="Ig-like domain-containing protein" evidence="3">
    <location>
        <begin position="21"/>
        <end position="487"/>
    </location>
</feature>
<reference evidence="5" key="3">
    <citation type="submission" date="2025-09" db="UniProtKB">
        <authorList>
            <consortium name="Ensembl"/>
        </authorList>
    </citation>
    <scope>IDENTIFICATION</scope>
</reference>
<dbReference type="InterPro" id="IPR003598">
    <property type="entry name" value="Ig_sub2"/>
</dbReference>
<name>A0A7N6AU01_ANATE</name>
<dbReference type="SUPFAM" id="SSF48726">
    <property type="entry name" value="Immunoglobulin"/>
    <property type="match status" value="2"/>
</dbReference>
<dbReference type="PANTHER" id="PTHR11481:SF60">
    <property type="entry name" value="IG-LIKE DOMAIN-CONTAINING PROTEIN"/>
    <property type="match status" value="1"/>
</dbReference>
<protein>
    <recommendedName>
        <fullName evidence="4">Ig-like domain-containing protein</fullName>
    </recommendedName>
</protein>
<dbReference type="GO" id="GO:0007166">
    <property type="term" value="P:cell surface receptor signaling pathway"/>
    <property type="evidence" value="ECO:0007669"/>
    <property type="project" value="TreeGrafter"/>
</dbReference>
<dbReference type="GO" id="GO:0009897">
    <property type="term" value="C:external side of plasma membrane"/>
    <property type="evidence" value="ECO:0007669"/>
    <property type="project" value="TreeGrafter"/>
</dbReference>
<evidence type="ECO:0000256" key="3">
    <source>
        <dbReference type="SAM" id="SignalP"/>
    </source>
</evidence>
<keyword evidence="1 3" id="KW-0732">Signal</keyword>